<reference evidence="2" key="2">
    <citation type="journal article" date="2015" name="Data Brief">
        <title>Shoot transcriptome of the giant reed, Arundo donax.</title>
        <authorList>
            <person name="Barrero R.A."/>
            <person name="Guerrero F.D."/>
            <person name="Moolhuijzen P."/>
            <person name="Goolsby J.A."/>
            <person name="Tidwell J."/>
            <person name="Bellgard S.E."/>
            <person name="Bellgard M.I."/>
        </authorList>
    </citation>
    <scope>NUCLEOTIDE SEQUENCE</scope>
    <source>
        <tissue evidence="2">Shoot tissue taken approximately 20 cm above the soil surface</tissue>
    </source>
</reference>
<protein>
    <submittedName>
        <fullName evidence="2">Uncharacterized protein</fullName>
    </submittedName>
</protein>
<evidence type="ECO:0000256" key="1">
    <source>
        <dbReference type="SAM" id="MobiDB-lite"/>
    </source>
</evidence>
<organism evidence="2">
    <name type="scientific">Arundo donax</name>
    <name type="common">Giant reed</name>
    <name type="synonym">Donax arundinaceus</name>
    <dbReference type="NCBI Taxonomy" id="35708"/>
    <lineage>
        <taxon>Eukaryota</taxon>
        <taxon>Viridiplantae</taxon>
        <taxon>Streptophyta</taxon>
        <taxon>Embryophyta</taxon>
        <taxon>Tracheophyta</taxon>
        <taxon>Spermatophyta</taxon>
        <taxon>Magnoliopsida</taxon>
        <taxon>Liliopsida</taxon>
        <taxon>Poales</taxon>
        <taxon>Poaceae</taxon>
        <taxon>PACMAD clade</taxon>
        <taxon>Arundinoideae</taxon>
        <taxon>Arundineae</taxon>
        <taxon>Arundo</taxon>
    </lineage>
</organism>
<evidence type="ECO:0000313" key="2">
    <source>
        <dbReference type="EMBL" id="JAD48713.1"/>
    </source>
</evidence>
<sequence length="46" mass="5711">MLYTKIISKVVKRKNAFLDYCKQTKQDSRFQGKEYRETTNKRPRRR</sequence>
<dbReference type="EMBL" id="GBRH01249182">
    <property type="protein sequence ID" value="JAD48713.1"/>
    <property type="molecule type" value="Transcribed_RNA"/>
</dbReference>
<feature type="region of interest" description="Disordered" evidence="1">
    <location>
        <begin position="27"/>
        <end position="46"/>
    </location>
</feature>
<dbReference type="AlphaFoldDB" id="A0A0A9AFR3"/>
<accession>A0A0A9AFR3</accession>
<feature type="compositionally biased region" description="Basic and acidic residues" evidence="1">
    <location>
        <begin position="27"/>
        <end position="40"/>
    </location>
</feature>
<reference evidence="2" key="1">
    <citation type="submission" date="2014-09" db="EMBL/GenBank/DDBJ databases">
        <authorList>
            <person name="Magalhaes I.L.F."/>
            <person name="Oliveira U."/>
            <person name="Santos F.R."/>
            <person name="Vidigal T.H.D.A."/>
            <person name="Brescovit A.D."/>
            <person name="Santos A.J."/>
        </authorList>
    </citation>
    <scope>NUCLEOTIDE SEQUENCE</scope>
    <source>
        <tissue evidence="2">Shoot tissue taken approximately 20 cm above the soil surface</tissue>
    </source>
</reference>
<name>A0A0A9AFR3_ARUDO</name>
<proteinExistence type="predicted"/>